<proteinExistence type="predicted"/>
<dbReference type="Gene3D" id="2.40.10.10">
    <property type="entry name" value="Trypsin-like serine proteases"/>
    <property type="match status" value="1"/>
</dbReference>
<protein>
    <submittedName>
        <fullName evidence="2">Uncharacterized protein</fullName>
    </submittedName>
</protein>
<reference evidence="3" key="1">
    <citation type="submission" date="2020-12" db="EMBL/GenBank/DDBJ databases">
        <title>Hymenobacter sp.</title>
        <authorList>
            <person name="Kim M.K."/>
        </authorList>
    </citation>
    <scope>NUCLEOTIDE SEQUENCE [LARGE SCALE GENOMIC DNA]</scope>
    <source>
        <strain evidence="3">BT553</strain>
    </source>
</reference>
<comment type="caution">
    <text evidence="2">The sequence shown here is derived from an EMBL/GenBank/DDBJ whole genome shotgun (WGS) entry which is preliminary data.</text>
</comment>
<evidence type="ECO:0000256" key="1">
    <source>
        <dbReference type="SAM" id="SignalP"/>
    </source>
</evidence>
<accession>A0ABS0XS58</accession>
<gene>
    <name evidence="2" type="ORF">JAO74_12565</name>
</gene>
<dbReference type="InterPro" id="IPR043504">
    <property type="entry name" value="Peptidase_S1_PA_chymotrypsin"/>
</dbReference>
<sequence length="303" mass="32542">MRSMFGKISFSALVLAIGVILPSSQSFASENYGVAKMTEPFADPGEQTARAYAMTEELTISEATRRLRLMSEAARLAYQLQVRYPDTVSGVEVVGGRGFRVAVYGVRDAIGAIEKTSREISSSSELGQILDFRSAPTSAAAISASAKLQLAGLRANGIEAVIASNARTGQTKLLVKDSTATLMGLVDGALRATVGTRIEHFDGIFTTATEVPGGQLYDGPTYKCTRGFNVKQINGSLYGISTAGHCDNSGTDGPTGKNTRIQARMDDQWSGQSMVDVFRRSGLPPSSKVLQWNIYDNSYRRKL</sequence>
<keyword evidence="1" id="KW-0732">Signal</keyword>
<organism evidence="2 3">
    <name type="scientific">Sphingomonas mollis</name>
    <dbReference type="NCBI Taxonomy" id="2795726"/>
    <lineage>
        <taxon>Bacteria</taxon>
        <taxon>Pseudomonadati</taxon>
        <taxon>Pseudomonadota</taxon>
        <taxon>Alphaproteobacteria</taxon>
        <taxon>Sphingomonadales</taxon>
        <taxon>Sphingomonadaceae</taxon>
        <taxon>Sphingomonas</taxon>
    </lineage>
</organism>
<dbReference type="RefSeq" id="WP_199038431.1">
    <property type="nucleotide sequence ID" value="NZ_JAELXS010000006.1"/>
</dbReference>
<dbReference type="EMBL" id="JAELXS010000006">
    <property type="protein sequence ID" value="MBJ6122625.1"/>
    <property type="molecule type" value="Genomic_DNA"/>
</dbReference>
<keyword evidence="3" id="KW-1185">Reference proteome</keyword>
<name>A0ABS0XS58_9SPHN</name>
<feature type="chain" id="PRO_5047014333" evidence="1">
    <location>
        <begin position="29"/>
        <end position="303"/>
    </location>
</feature>
<dbReference type="Proteomes" id="UP000640426">
    <property type="component" value="Unassembled WGS sequence"/>
</dbReference>
<evidence type="ECO:0000313" key="2">
    <source>
        <dbReference type="EMBL" id="MBJ6122625.1"/>
    </source>
</evidence>
<evidence type="ECO:0000313" key="3">
    <source>
        <dbReference type="Proteomes" id="UP000640426"/>
    </source>
</evidence>
<feature type="signal peptide" evidence="1">
    <location>
        <begin position="1"/>
        <end position="28"/>
    </location>
</feature>